<evidence type="ECO:0000313" key="1">
    <source>
        <dbReference type="EMBL" id="HGW91316.1"/>
    </source>
</evidence>
<dbReference type="EMBL" id="DTHG01000025">
    <property type="protein sequence ID" value="HGW91316.1"/>
    <property type="molecule type" value="Genomic_DNA"/>
</dbReference>
<sequence>MYFLYVQRKHQNVLMGWDIQKKKKDNLIKLTGYKEKYEKIIVDPDSLDDVIKKIKECINKSNGELRSDEIIIDYTGGTKTMSAGAVFVGLLEKDVKVSLTKGDRSDIFKASGEPITELIDTEYIKIENMKNLVNEMISHYLYTSAKMLLKRFLANQTISDKSKREIEERIKVVSIFEYWDKFNHNEAYEIFRKYNSIRERYNEHFNYILKILGRIKNSGYELLFDLIKNSERKAYNNNYDDAVARIYRSIELFLQIRCKDLKLNVPKIGLEGLYESLMEKDEKLKDTLEEYKGKIKHKISLRNESILAHGIKSISENEYLDIKSIFDEFINKCFEKINVRIEYPPEFPKQI</sequence>
<dbReference type="AlphaFoldDB" id="A0A7C4U6J0"/>
<accession>A0A7C4U6J0</accession>
<reference evidence="1" key="1">
    <citation type="journal article" date="2020" name="mSystems">
        <title>Genome- and Community-Level Interaction Insights into Carbon Utilization and Element Cycling Functions of Hydrothermarchaeota in Hydrothermal Sediment.</title>
        <authorList>
            <person name="Zhou Z."/>
            <person name="Liu Y."/>
            <person name="Xu W."/>
            <person name="Pan J."/>
            <person name="Luo Z.H."/>
            <person name="Li M."/>
        </authorList>
    </citation>
    <scope>NUCLEOTIDE SEQUENCE [LARGE SCALE GENOMIC DNA]</scope>
    <source>
        <strain evidence="1">SpSt-780</strain>
    </source>
</reference>
<proteinExistence type="predicted"/>
<dbReference type="InterPro" id="IPR014082">
    <property type="entry name" value="CRISPR-assoc_prot_Cas02710"/>
</dbReference>
<comment type="caution">
    <text evidence="1">The sequence shown here is derived from an EMBL/GenBank/DDBJ whole genome shotgun (WGS) entry which is preliminary data.</text>
</comment>
<protein>
    <submittedName>
        <fullName evidence="1">TIGR02710 family CRISPR-associated protein</fullName>
    </submittedName>
</protein>
<dbReference type="Pfam" id="PF09670">
    <property type="entry name" value="Cas_Cas02710"/>
    <property type="match status" value="2"/>
</dbReference>
<gene>
    <name evidence="1" type="ORF">ENV67_02090</name>
</gene>
<name>A0A7C4U6J0_UNCW3</name>
<organism evidence="1">
    <name type="scientific">candidate division WOR-3 bacterium</name>
    <dbReference type="NCBI Taxonomy" id="2052148"/>
    <lineage>
        <taxon>Bacteria</taxon>
        <taxon>Bacteria division WOR-3</taxon>
    </lineage>
</organism>
<dbReference type="NCBIfam" id="TIGR02710">
    <property type="entry name" value="TIGR02710 family CRISPR-associated CARF protein"/>
    <property type="match status" value="1"/>
</dbReference>